<evidence type="ECO:0000256" key="5">
    <source>
        <dbReference type="ARBA" id="ARBA00048348"/>
    </source>
</evidence>
<accession>A0A135L6T5</accession>
<keyword evidence="4 6" id="KW-0862">Zinc</keyword>
<comment type="cofactor">
    <cofactor evidence="6">
        <name>Zn(2+)</name>
        <dbReference type="ChEBI" id="CHEBI:29105"/>
    </cofactor>
    <text evidence="6">Binds 1 zinc ion per subunit.</text>
</comment>
<dbReference type="GO" id="GO:0008270">
    <property type="term" value="F:zinc ion binding"/>
    <property type="evidence" value="ECO:0007669"/>
    <property type="project" value="InterPro"/>
</dbReference>
<evidence type="ECO:0000313" key="7">
    <source>
        <dbReference type="EMBL" id="KXG44698.1"/>
    </source>
</evidence>
<dbReference type="OrthoDB" id="9792260at2"/>
<protein>
    <recommendedName>
        <fullName evidence="2">carbonic anhydrase</fullName>
        <ecNumber evidence="2">4.2.1.1</ecNumber>
    </recommendedName>
</protein>
<keyword evidence="3 6" id="KW-0479">Metal-binding</keyword>
<dbReference type="InterPro" id="IPR001765">
    <property type="entry name" value="Carbonic_anhydrase"/>
</dbReference>
<evidence type="ECO:0000256" key="3">
    <source>
        <dbReference type="ARBA" id="ARBA00022723"/>
    </source>
</evidence>
<sequence>MEKLYEILAFNETFVENTEYERYQTSKFPNKKIVVLTCMDTRLVELLPQAMNIKNGDIKMIKNAGAIVSHPFGSAMKSILVALYELQAEEVMVIGHYDCGMSQIDSKQMIKHMKERSISEEVINTLEHSGIPLVEWLSGFESVEENVKHSVQVIKNHPLLPKGTPVHGLIIDPHTGRLDLIVDGYK</sequence>
<dbReference type="Proteomes" id="UP000070352">
    <property type="component" value="Unassembled WGS sequence"/>
</dbReference>
<comment type="similarity">
    <text evidence="1">Belongs to the beta-class carbonic anhydrase family.</text>
</comment>
<dbReference type="PANTHER" id="PTHR43175">
    <property type="entry name" value="CARBONIC ANHYDRASE"/>
    <property type="match status" value="1"/>
</dbReference>
<evidence type="ECO:0000256" key="6">
    <source>
        <dbReference type="PIRSR" id="PIRSR601765-1"/>
    </source>
</evidence>
<dbReference type="SMART" id="SM00947">
    <property type="entry name" value="Pro_CA"/>
    <property type="match status" value="1"/>
</dbReference>
<evidence type="ECO:0000313" key="8">
    <source>
        <dbReference type="Proteomes" id="UP000070352"/>
    </source>
</evidence>
<keyword evidence="8" id="KW-1185">Reference proteome</keyword>
<feature type="binding site" evidence="6">
    <location>
        <position position="38"/>
    </location>
    <ligand>
        <name>Zn(2+)</name>
        <dbReference type="ChEBI" id="CHEBI:29105"/>
    </ligand>
</feature>
<name>A0A135L6T5_9BACI</name>
<comment type="catalytic activity">
    <reaction evidence="5">
        <text>hydrogencarbonate + H(+) = CO2 + H2O</text>
        <dbReference type="Rhea" id="RHEA:10748"/>
        <dbReference type="ChEBI" id="CHEBI:15377"/>
        <dbReference type="ChEBI" id="CHEBI:15378"/>
        <dbReference type="ChEBI" id="CHEBI:16526"/>
        <dbReference type="ChEBI" id="CHEBI:17544"/>
        <dbReference type="EC" id="4.2.1.1"/>
    </reaction>
</comment>
<evidence type="ECO:0000256" key="1">
    <source>
        <dbReference type="ARBA" id="ARBA00006217"/>
    </source>
</evidence>
<dbReference type="EMBL" id="LSKU01000001">
    <property type="protein sequence ID" value="KXG44698.1"/>
    <property type="molecule type" value="Genomic_DNA"/>
</dbReference>
<dbReference type="InterPro" id="IPR036874">
    <property type="entry name" value="Carbonic_anhydrase_sf"/>
</dbReference>
<dbReference type="Gene3D" id="3.40.1050.10">
    <property type="entry name" value="Carbonic anhydrase"/>
    <property type="match status" value="1"/>
</dbReference>
<dbReference type="RefSeq" id="WP_068726734.1">
    <property type="nucleotide sequence ID" value="NZ_LSKU01000001.1"/>
</dbReference>
<feature type="binding site" evidence="6">
    <location>
        <position position="99"/>
    </location>
    <ligand>
        <name>Zn(2+)</name>
        <dbReference type="ChEBI" id="CHEBI:29105"/>
    </ligand>
</feature>
<dbReference type="GO" id="GO:0004089">
    <property type="term" value="F:carbonate dehydratase activity"/>
    <property type="evidence" value="ECO:0007669"/>
    <property type="project" value="UniProtKB-EC"/>
</dbReference>
<feature type="binding site" evidence="6">
    <location>
        <position position="40"/>
    </location>
    <ligand>
        <name>Zn(2+)</name>
        <dbReference type="ChEBI" id="CHEBI:29105"/>
    </ligand>
</feature>
<organism evidence="7 8">
    <name type="scientific">Tepidibacillus decaturensis</name>
    <dbReference type="NCBI Taxonomy" id="1413211"/>
    <lineage>
        <taxon>Bacteria</taxon>
        <taxon>Bacillati</taxon>
        <taxon>Bacillota</taxon>
        <taxon>Bacilli</taxon>
        <taxon>Bacillales</taxon>
        <taxon>Bacillaceae</taxon>
        <taxon>Tepidibacillus</taxon>
    </lineage>
</organism>
<comment type="caution">
    <text evidence="7">The sequence shown here is derived from an EMBL/GenBank/DDBJ whole genome shotgun (WGS) entry which is preliminary data.</text>
</comment>
<evidence type="ECO:0000256" key="2">
    <source>
        <dbReference type="ARBA" id="ARBA00012925"/>
    </source>
</evidence>
<feature type="binding site" evidence="6">
    <location>
        <position position="96"/>
    </location>
    <ligand>
        <name>Zn(2+)</name>
        <dbReference type="ChEBI" id="CHEBI:29105"/>
    </ligand>
</feature>
<reference evidence="7 8" key="1">
    <citation type="submission" date="2016-02" db="EMBL/GenBank/DDBJ databases">
        <title>Draft Genome for Tepidibacillus decaturensis nov. sp. Strain Z9, an Anaerobic, Moderately Thermophilic and Heterotrophic Bacterium from Deep Subsurface of the Illinois Basin, USA.</title>
        <authorList>
            <person name="Dong Y."/>
            <person name="Chang J.Y."/>
            <person name="Sanford R."/>
            <person name="Fouke B.W."/>
        </authorList>
    </citation>
    <scope>NUCLEOTIDE SEQUENCE [LARGE SCALE GENOMIC DNA]</scope>
    <source>
        <strain evidence="7 8">Z9</strain>
    </source>
</reference>
<dbReference type="EC" id="4.2.1.1" evidence="2"/>
<dbReference type="STRING" id="1413211.U473_12190"/>
<dbReference type="CDD" id="cd03379">
    <property type="entry name" value="beta_CA_cladeD"/>
    <property type="match status" value="1"/>
</dbReference>
<dbReference type="Pfam" id="PF00484">
    <property type="entry name" value="Pro_CA"/>
    <property type="match status" value="1"/>
</dbReference>
<proteinExistence type="inferred from homology"/>
<evidence type="ECO:0000256" key="4">
    <source>
        <dbReference type="ARBA" id="ARBA00022833"/>
    </source>
</evidence>
<dbReference type="PANTHER" id="PTHR43175:SF3">
    <property type="entry name" value="CARBON DISULFIDE HYDROLASE"/>
    <property type="match status" value="1"/>
</dbReference>
<dbReference type="SUPFAM" id="SSF53056">
    <property type="entry name" value="beta-carbonic anhydrase, cab"/>
    <property type="match status" value="1"/>
</dbReference>
<dbReference type="AlphaFoldDB" id="A0A135L6T5"/>
<gene>
    <name evidence="7" type="ORF">U473_12190</name>
</gene>